<name>A0A4S4CZN0_CAMSN</name>
<evidence type="ECO:0000313" key="2">
    <source>
        <dbReference type="EMBL" id="THF95372.1"/>
    </source>
</evidence>
<feature type="region of interest" description="Disordered" evidence="1">
    <location>
        <begin position="183"/>
        <end position="223"/>
    </location>
</feature>
<feature type="compositionally biased region" description="Basic and acidic residues" evidence="1">
    <location>
        <begin position="199"/>
        <end position="210"/>
    </location>
</feature>
<reference evidence="2 3" key="1">
    <citation type="journal article" date="2018" name="Proc. Natl. Acad. Sci. U.S.A.">
        <title>Draft genome sequence of Camellia sinensis var. sinensis provides insights into the evolution of the tea genome and tea quality.</title>
        <authorList>
            <person name="Wei C."/>
            <person name="Yang H."/>
            <person name="Wang S."/>
            <person name="Zhao J."/>
            <person name="Liu C."/>
            <person name="Gao L."/>
            <person name="Xia E."/>
            <person name="Lu Y."/>
            <person name="Tai Y."/>
            <person name="She G."/>
            <person name="Sun J."/>
            <person name="Cao H."/>
            <person name="Tong W."/>
            <person name="Gao Q."/>
            <person name="Li Y."/>
            <person name="Deng W."/>
            <person name="Jiang X."/>
            <person name="Wang W."/>
            <person name="Chen Q."/>
            <person name="Zhang S."/>
            <person name="Li H."/>
            <person name="Wu J."/>
            <person name="Wang P."/>
            <person name="Li P."/>
            <person name="Shi C."/>
            <person name="Zheng F."/>
            <person name="Jian J."/>
            <person name="Huang B."/>
            <person name="Shan D."/>
            <person name="Shi M."/>
            <person name="Fang C."/>
            <person name="Yue Y."/>
            <person name="Li F."/>
            <person name="Li D."/>
            <person name="Wei S."/>
            <person name="Han B."/>
            <person name="Jiang C."/>
            <person name="Yin Y."/>
            <person name="Xia T."/>
            <person name="Zhang Z."/>
            <person name="Bennetzen J.L."/>
            <person name="Zhao S."/>
            <person name="Wan X."/>
        </authorList>
    </citation>
    <scope>NUCLEOTIDE SEQUENCE [LARGE SCALE GENOMIC DNA]</scope>
    <source>
        <strain evidence="3">cv. Shuchazao</strain>
        <tissue evidence="2">Leaf</tissue>
    </source>
</reference>
<protein>
    <submittedName>
        <fullName evidence="2">Uncharacterized protein</fullName>
    </submittedName>
</protein>
<sequence>MNKPSNLGFLRLDGCNRLQELPELSSNIRNIEANDCTSLITILSLSKYDNVEAFSFMNCFKLVENEQNNILDILNGNGNTLLIFVSPGVRCQSGSVIKVRGVQYRLSCLHIGIMTGSLELFLLLLESRINPSAASVIILLRRCKVGYLVYVKEDDEEAWSIDSSDLDDNMGVFHGDLERSVEGAGVEVASSSATTSKRRHDDLNDNHDYDAAAATGPSGGFDD</sequence>
<accession>A0A4S4CZN0</accession>
<dbReference type="AlphaFoldDB" id="A0A4S4CZN0"/>
<evidence type="ECO:0000313" key="3">
    <source>
        <dbReference type="Proteomes" id="UP000306102"/>
    </source>
</evidence>
<proteinExistence type="predicted"/>
<gene>
    <name evidence="2" type="ORF">TEA_023967</name>
</gene>
<evidence type="ECO:0000256" key="1">
    <source>
        <dbReference type="SAM" id="MobiDB-lite"/>
    </source>
</evidence>
<comment type="caution">
    <text evidence="2">The sequence shown here is derived from an EMBL/GenBank/DDBJ whole genome shotgun (WGS) entry which is preliminary data.</text>
</comment>
<dbReference type="Proteomes" id="UP000306102">
    <property type="component" value="Unassembled WGS sequence"/>
</dbReference>
<organism evidence="2 3">
    <name type="scientific">Camellia sinensis var. sinensis</name>
    <name type="common">China tea</name>
    <dbReference type="NCBI Taxonomy" id="542762"/>
    <lineage>
        <taxon>Eukaryota</taxon>
        <taxon>Viridiplantae</taxon>
        <taxon>Streptophyta</taxon>
        <taxon>Embryophyta</taxon>
        <taxon>Tracheophyta</taxon>
        <taxon>Spermatophyta</taxon>
        <taxon>Magnoliopsida</taxon>
        <taxon>eudicotyledons</taxon>
        <taxon>Gunneridae</taxon>
        <taxon>Pentapetalae</taxon>
        <taxon>asterids</taxon>
        <taxon>Ericales</taxon>
        <taxon>Theaceae</taxon>
        <taxon>Camellia</taxon>
    </lineage>
</organism>
<dbReference type="EMBL" id="SDRB02013278">
    <property type="protein sequence ID" value="THF95372.1"/>
    <property type="molecule type" value="Genomic_DNA"/>
</dbReference>
<keyword evidence="3" id="KW-1185">Reference proteome</keyword>